<keyword evidence="5" id="KW-0406">Ion transport</keyword>
<dbReference type="SUPFAM" id="SSF51206">
    <property type="entry name" value="cAMP-binding domain-like"/>
    <property type="match status" value="1"/>
</dbReference>
<evidence type="ECO:0000256" key="4">
    <source>
        <dbReference type="ARBA" id="ARBA00022989"/>
    </source>
</evidence>
<keyword evidence="2" id="KW-0813">Transport</keyword>
<keyword evidence="3 10" id="KW-0812">Transmembrane</keyword>
<dbReference type="GO" id="GO:0016020">
    <property type="term" value="C:membrane"/>
    <property type="evidence" value="ECO:0007669"/>
    <property type="project" value="UniProtKB-SubCell"/>
</dbReference>
<feature type="transmembrane region" description="Helical" evidence="10">
    <location>
        <begin position="155"/>
        <end position="178"/>
    </location>
</feature>
<comment type="subcellular location">
    <subcellularLocation>
        <location evidence="1">Membrane</location>
        <topology evidence="1">Multi-pass membrane protein</topology>
    </subcellularLocation>
</comment>
<dbReference type="EMBL" id="CCKQ01017600">
    <property type="protein sequence ID" value="CDW89496.1"/>
    <property type="molecule type" value="Genomic_DNA"/>
</dbReference>
<keyword evidence="8" id="KW-0175">Coiled coil</keyword>
<evidence type="ECO:0000256" key="3">
    <source>
        <dbReference type="ARBA" id="ARBA00022692"/>
    </source>
</evidence>
<reference evidence="12 13" key="1">
    <citation type="submission" date="2014-06" db="EMBL/GenBank/DDBJ databases">
        <authorList>
            <person name="Swart Estienne"/>
        </authorList>
    </citation>
    <scope>NUCLEOTIDE SEQUENCE [LARGE SCALE GENOMIC DNA]</scope>
    <source>
        <strain evidence="12 13">130c</strain>
    </source>
</reference>
<keyword evidence="7" id="KW-0407">Ion channel</keyword>
<dbReference type="PRINTS" id="PR01463">
    <property type="entry name" value="EAGCHANLFMLY"/>
</dbReference>
<feature type="coiled-coil region" evidence="8">
    <location>
        <begin position="470"/>
        <end position="497"/>
    </location>
</feature>
<feature type="transmembrane region" description="Helical" evidence="10">
    <location>
        <begin position="229"/>
        <end position="253"/>
    </location>
</feature>
<evidence type="ECO:0000256" key="2">
    <source>
        <dbReference type="ARBA" id="ARBA00022448"/>
    </source>
</evidence>
<feature type="coiled-coil region" evidence="8">
    <location>
        <begin position="672"/>
        <end position="699"/>
    </location>
</feature>
<dbReference type="Proteomes" id="UP000039865">
    <property type="component" value="Unassembled WGS sequence"/>
</dbReference>
<dbReference type="OMA" id="ACLWIRI"/>
<dbReference type="InterPro" id="IPR000595">
    <property type="entry name" value="cNMP-bd_dom"/>
</dbReference>
<evidence type="ECO:0000259" key="11">
    <source>
        <dbReference type="PROSITE" id="PS50042"/>
    </source>
</evidence>
<evidence type="ECO:0000256" key="5">
    <source>
        <dbReference type="ARBA" id="ARBA00023065"/>
    </source>
</evidence>
<feature type="region of interest" description="Disordered" evidence="9">
    <location>
        <begin position="555"/>
        <end position="613"/>
    </location>
</feature>
<dbReference type="AlphaFoldDB" id="A0A078B5L5"/>
<dbReference type="PANTHER" id="PTHR47823">
    <property type="entry name" value="ION_TRANS DOMAIN-CONTAINING PROTEIN"/>
    <property type="match status" value="1"/>
</dbReference>
<feature type="domain" description="Cyclic nucleotide-binding" evidence="11">
    <location>
        <begin position="331"/>
        <end position="451"/>
    </location>
</feature>
<dbReference type="FunFam" id="1.10.287.70:FF:000123">
    <property type="entry name" value="Potassium channel KAT3"/>
    <property type="match status" value="1"/>
</dbReference>
<protein>
    <submittedName>
        <fullName evidence="12">Cation channel family protein</fullName>
    </submittedName>
</protein>
<dbReference type="CDD" id="cd00038">
    <property type="entry name" value="CAP_ED"/>
    <property type="match status" value="1"/>
</dbReference>
<feature type="compositionally biased region" description="Basic and acidic residues" evidence="9">
    <location>
        <begin position="603"/>
        <end position="613"/>
    </location>
</feature>
<evidence type="ECO:0000313" key="13">
    <source>
        <dbReference type="Proteomes" id="UP000039865"/>
    </source>
</evidence>
<accession>A0A078B5L5</accession>
<dbReference type="Pfam" id="PF00520">
    <property type="entry name" value="Ion_trans"/>
    <property type="match status" value="1"/>
</dbReference>
<dbReference type="InterPro" id="IPR018490">
    <property type="entry name" value="cNMP-bd_dom_sf"/>
</dbReference>
<feature type="transmembrane region" description="Helical" evidence="10">
    <location>
        <begin position="198"/>
        <end position="217"/>
    </location>
</feature>
<evidence type="ECO:0000256" key="6">
    <source>
        <dbReference type="ARBA" id="ARBA00023136"/>
    </source>
</evidence>
<dbReference type="PROSITE" id="PS50042">
    <property type="entry name" value="CNMP_BINDING_3"/>
    <property type="match status" value="1"/>
</dbReference>
<evidence type="ECO:0000256" key="8">
    <source>
        <dbReference type="SAM" id="Coils"/>
    </source>
</evidence>
<dbReference type="InterPro" id="IPR005821">
    <property type="entry name" value="Ion_trans_dom"/>
</dbReference>
<evidence type="ECO:0000256" key="1">
    <source>
        <dbReference type="ARBA" id="ARBA00004141"/>
    </source>
</evidence>
<dbReference type="GO" id="GO:0005249">
    <property type="term" value="F:voltage-gated potassium channel activity"/>
    <property type="evidence" value="ECO:0007669"/>
    <property type="project" value="InterPro"/>
</dbReference>
<dbReference type="OrthoDB" id="421226at2759"/>
<dbReference type="InterPro" id="IPR014710">
    <property type="entry name" value="RmlC-like_jellyroll"/>
</dbReference>
<evidence type="ECO:0000256" key="10">
    <source>
        <dbReference type="SAM" id="Phobius"/>
    </source>
</evidence>
<keyword evidence="6 10" id="KW-0472">Membrane</keyword>
<gene>
    <name evidence="12" type="primary">Contig6782.g7254</name>
    <name evidence="12" type="ORF">STYLEM_18629</name>
</gene>
<dbReference type="PANTHER" id="PTHR47823:SF9">
    <property type="entry name" value="CHROMOSOME UNDETERMINED SCAFFOLD_10, WHOLE GENOME SHOTGUN SEQUENCE"/>
    <property type="match status" value="1"/>
</dbReference>
<evidence type="ECO:0000313" key="12">
    <source>
        <dbReference type="EMBL" id="CDW89496.1"/>
    </source>
</evidence>
<proteinExistence type="predicted"/>
<dbReference type="InterPro" id="IPR003938">
    <property type="entry name" value="K_chnl_volt-dep_EAG/ELK/ERG"/>
</dbReference>
<name>A0A078B5L5_STYLE</name>
<keyword evidence="13" id="KW-1185">Reference proteome</keyword>
<dbReference type="Gene3D" id="2.60.120.10">
    <property type="entry name" value="Jelly Rolls"/>
    <property type="match status" value="1"/>
</dbReference>
<dbReference type="Gene3D" id="1.10.287.70">
    <property type="match status" value="1"/>
</dbReference>
<dbReference type="SUPFAM" id="SSF81324">
    <property type="entry name" value="Voltage-gated potassium channels"/>
    <property type="match status" value="1"/>
</dbReference>
<feature type="compositionally biased region" description="Basic and acidic residues" evidence="9">
    <location>
        <begin position="560"/>
        <end position="595"/>
    </location>
</feature>
<sequence length="704" mass="82786">MIYPENSHKNKWDLFVTFDEAEQQLTWTLVESFIDFCFLIDIILNFFTAFYDEEFLLIEERKVNQNYKYLIILQLIARTYLSGWFIPDIISIVPFDQIFSSGQFNRLARFARIGKLYKLVKMARLTRMLKIVKERKKLVKYLNEVLKIGIGFERLLFLMLIFIVLCHIFACLWIFVGLFDDTKNNWIYQKEYQDYKNFQLYITSFYFTVTTIVTVGYGDITAQNTGERIICILLMIIGVIAFSFATGSLSSIISNYDSSQAKLKEKIATLNDIREQYQIGPKLFDELRKAIKYDHSKNYNDVIQFMEELPHKLKIDLAMEIHRDIYQNVDFFKARDSQFIFWVGPLLKPLLFSEQKYIYREGDEIKEIYFMTNGTAGFVLPIYNNAVYIQVEKGDEFGLTDLVYDKELVEYKLQSRKKLKGGKKALQRLFTVQALNSCEVLMMSIQDLDKMKVEYPDIFDELFLKQLKLLSKCLRLKDEAIEELQRKEQEEKERKLRDISQKALETISEQKPTPNSPMAALGLGVTQMISKSSNKFLNKFAKNFMSLKKIDQELINSEDQNQKKEDSTQKESEKKDSEKINEQINEKENKDKNENDSSFSSSEDEKSQKAPQYDEKSKFFLGKFKQNFGKYFQSYQRHSISEMQGISNNLSQSLNVSFGANNELKPKSDYQLQEMNARISNLEKMFEKMMKTMDQINQKISNQD</sequence>
<keyword evidence="4 10" id="KW-1133">Transmembrane helix</keyword>
<dbReference type="InParanoid" id="A0A078B5L5"/>
<organism evidence="12 13">
    <name type="scientific">Stylonychia lemnae</name>
    <name type="common">Ciliate</name>
    <dbReference type="NCBI Taxonomy" id="5949"/>
    <lineage>
        <taxon>Eukaryota</taxon>
        <taxon>Sar</taxon>
        <taxon>Alveolata</taxon>
        <taxon>Ciliophora</taxon>
        <taxon>Intramacronucleata</taxon>
        <taxon>Spirotrichea</taxon>
        <taxon>Stichotrichia</taxon>
        <taxon>Sporadotrichida</taxon>
        <taxon>Oxytrichidae</taxon>
        <taxon>Stylonychinae</taxon>
        <taxon>Stylonychia</taxon>
    </lineage>
</organism>
<evidence type="ECO:0000256" key="7">
    <source>
        <dbReference type="ARBA" id="ARBA00023303"/>
    </source>
</evidence>
<evidence type="ECO:0000256" key="9">
    <source>
        <dbReference type="SAM" id="MobiDB-lite"/>
    </source>
</evidence>